<proteinExistence type="predicted"/>
<reference evidence="2" key="1">
    <citation type="submission" date="2022-01" db="EMBL/GenBank/DDBJ databases">
        <authorList>
            <person name="King R."/>
        </authorList>
    </citation>
    <scope>NUCLEOTIDE SEQUENCE</scope>
</reference>
<keyword evidence="3" id="KW-1185">Reference proteome</keyword>
<sequence length="82" mass="9342">MEKLPALASSLSRGAVSWHGRRDADFPNSRRRTSFRVQCISILSFSHNSGLTECEQEPFVICPLRGCLLFVVRVRSVRFDML</sequence>
<protein>
    <submittedName>
        <fullName evidence="2">Uncharacterized protein</fullName>
    </submittedName>
</protein>
<evidence type="ECO:0000313" key="2">
    <source>
        <dbReference type="EMBL" id="CAG9860663.1"/>
    </source>
</evidence>
<feature type="region of interest" description="Disordered" evidence="1">
    <location>
        <begin position="1"/>
        <end position="27"/>
    </location>
</feature>
<accession>A0A9N9XQP8</accession>
<dbReference type="Proteomes" id="UP001153712">
    <property type="component" value="Chromosome 3"/>
</dbReference>
<dbReference type="AlphaFoldDB" id="A0A9N9XQP8"/>
<evidence type="ECO:0000313" key="3">
    <source>
        <dbReference type="Proteomes" id="UP001153712"/>
    </source>
</evidence>
<organism evidence="2 3">
    <name type="scientific">Phyllotreta striolata</name>
    <name type="common">Striped flea beetle</name>
    <name type="synonym">Crioceris striolata</name>
    <dbReference type="NCBI Taxonomy" id="444603"/>
    <lineage>
        <taxon>Eukaryota</taxon>
        <taxon>Metazoa</taxon>
        <taxon>Ecdysozoa</taxon>
        <taxon>Arthropoda</taxon>
        <taxon>Hexapoda</taxon>
        <taxon>Insecta</taxon>
        <taxon>Pterygota</taxon>
        <taxon>Neoptera</taxon>
        <taxon>Endopterygota</taxon>
        <taxon>Coleoptera</taxon>
        <taxon>Polyphaga</taxon>
        <taxon>Cucujiformia</taxon>
        <taxon>Chrysomeloidea</taxon>
        <taxon>Chrysomelidae</taxon>
        <taxon>Galerucinae</taxon>
        <taxon>Alticini</taxon>
        <taxon>Phyllotreta</taxon>
    </lineage>
</organism>
<dbReference type="EMBL" id="OU900096">
    <property type="protein sequence ID" value="CAG9860663.1"/>
    <property type="molecule type" value="Genomic_DNA"/>
</dbReference>
<name>A0A9N9XQP8_PHYSR</name>
<evidence type="ECO:0000256" key="1">
    <source>
        <dbReference type="SAM" id="MobiDB-lite"/>
    </source>
</evidence>
<gene>
    <name evidence="2" type="ORF">PHYEVI_LOCUS7012</name>
</gene>